<accession>A0A0K8R2N5</accession>
<dbReference type="AlphaFoldDB" id="A0A0K8R2N5"/>
<feature type="region of interest" description="Disordered" evidence="1">
    <location>
        <begin position="85"/>
        <end position="108"/>
    </location>
</feature>
<keyword evidence="2" id="KW-0732">Signal</keyword>
<evidence type="ECO:0000313" key="3">
    <source>
        <dbReference type="EMBL" id="JAA65290.1"/>
    </source>
</evidence>
<feature type="signal peptide" evidence="2">
    <location>
        <begin position="1"/>
        <end position="18"/>
    </location>
</feature>
<feature type="chain" id="PRO_5005515563" evidence="2">
    <location>
        <begin position="19"/>
        <end position="108"/>
    </location>
</feature>
<feature type="compositionally biased region" description="Basic and acidic residues" evidence="1">
    <location>
        <begin position="85"/>
        <end position="95"/>
    </location>
</feature>
<evidence type="ECO:0000256" key="1">
    <source>
        <dbReference type="SAM" id="MobiDB-lite"/>
    </source>
</evidence>
<dbReference type="EMBL" id="GADI01008518">
    <property type="protein sequence ID" value="JAA65290.1"/>
    <property type="molecule type" value="mRNA"/>
</dbReference>
<name>A0A0K8R2N5_IXORI</name>
<proteinExistence type="evidence at transcript level"/>
<sequence>MKIFLVVLLVAVLSYLEGADSMDCRVGEHPKACNSWNNRNTSCFEGTCYNPTPLPCEECYCYEDDGEVCESRCVCGSGTLRLESGECREPSDCPRDSPGFQDALEKRK</sequence>
<evidence type="ECO:0000256" key="2">
    <source>
        <dbReference type="SAM" id="SignalP"/>
    </source>
</evidence>
<organism evidence="3">
    <name type="scientific">Ixodes ricinus</name>
    <name type="common">Common tick</name>
    <name type="synonym">Acarus ricinus</name>
    <dbReference type="NCBI Taxonomy" id="34613"/>
    <lineage>
        <taxon>Eukaryota</taxon>
        <taxon>Metazoa</taxon>
        <taxon>Ecdysozoa</taxon>
        <taxon>Arthropoda</taxon>
        <taxon>Chelicerata</taxon>
        <taxon>Arachnida</taxon>
        <taxon>Acari</taxon>
        <taxon>Parasitiformes</taxon>
        <taxon>Ixodida</taxon>
        <taxon>Ixodoidea</taxon>
        <taxon>Ixodidae</taxon>
        <taxon>Ixodinae</taxon>
        <taxon>Ixodes</taxon>
    </lineage>
</organism>
<protein>
    <submittedName>
        <fullName evidence="3">Putative til domain protein</fullName>
    </submittedName>
</protein>
<reference evidence="3" key="1">
    <citation type="submission" date="2012-12" db="EMBL/GenBank/DDBJ databases">
        <title>Identification and characterization of a phenylalanine ammonia-lyase gene family in Isatis indigotica Fort.</title>
        <authorList>
            <person name="Liu Q."/>
            <person name="Chen J."/>
            <person name="Zhou X."/>
            <person name="Di P."/>
            <person name="Xiao Y."/>
            <person name="Xuan H."/>
            <person name="Zhang L."/>
            <person name="Chen W."/>
        </authorList>
    </citation>
    <scope>NUCLEOTIDE SEQUENCE</scope>
    <source>
        <tissue evidence="3">Salivary gland</tissue>
    </source>
</reference>